<keyword evidence="3 5" id="KW-0808">Transferase</keyword>
<keyword evidence="5" id="KW-0963">Cytoplasm</keyword>
<dbReference type="GO" id="GO:0006235">
    <property type="term" value="P:dTTP biosynthetic process"/>
    <property type="evidence" value="ECO:0007669"/>
    <property type="project" value="UniProtKB-UniRule"/>
</dbReference>
<dbReference type="GO" id="GO:0004799">
    <property type="term" value="F:thymidylate synthase activity"/>
    <property type="evidence" value="ECO:0007669"/>
    <property type="project" value="UniProtKB-UniRule"/>
</dbReference>
<reference evidence="8" key="1">
    <citation type="journal article" date="2019" name="J. Bacteriol.">
        <title>A Mutagenic Screen Identifies a TonB-Dependent Receptor Required for the Lanthanide Metal Switch in the Type I Methanotroph 'Methylotuvimicrobium buryatense' 5GB1C.</title>
        <authorList>
            <person name="Groom J.D."/>
            <person name="Ford S.M."/>
            <person name="Pesesky M.W."/>
            <person name="Lidstrom M.E."/>
        </authorList>
    </citation>
    <scope>NUCLEOTIDE SEQUENCE [LARGE SCALE GENOMIC DNA]</scope>
    <source>
        <strain evidence="8">5GB1C</strain>
    </source>
</reference>
<dbReference type="RefSeq" id="WP_017841458.1">
    <property type="nucleotide sequence ID" value="NZ_CP035467.1"/>
</dbReference>
<comment type="subunit">
    <text evidence="5">Homodimer.</text>
</comment>
<dbReference type="SUPFAM" id="SSF55831">
    <property type="entry name" value="Thymidylate synthase/dCMP hydroxymethylase"/>
    <property type="match status" value="1"/>
</dbReference>
<dbReference type="PRINTS" id="PR00108">
    <property type="entry name" value="THYMDSNTHASE"/>
</dbReference>
<organism evidence="7 8">
    <name type="scientific">Methylotuvimicrobium buryatense</name>
    <name type="common">Methylomicrobium buryatense</name>
    <dbReference type="NCBI Taxonomy" id="95641"/>
    <lineage>
        <taxon>Bacteria</taxon>
        <taxon>Pseudomonadati</taxon>
        <taxon>Pseudomonadota</taxon>
        <taxon>Gammaproteobacteria</taxon>
        <taxon>Methylococcales</taxon>
        <taxon>Methylococcaceae</taxon>
        <taxon>Methylotuvimicrobium</taxon>
    </lineage>
</organism>
<dbReference type="HAMAP" id="MF_00008">
    <property type="entry name" value="Thymidy_synth_bact"/>
    <property type="match status" value="1"/>
</dbReference>
<sequence length="277" mass="31469">MKPYLDLLEKILTEGTLKGDRTGSGTLSIFGHQMRFSLADGFPLVTTKKVHLKSIIHELLWFLQGDTRLDYLHRHGVTIWDEWADGGGGLGPVYGYQWRSWPSPDKTYIDQIATVIEQLRSNPNSRRMIVSAWNVADLPDEKLSPQQNVANGKMALAPCHALFQFYVADGKLSCQLYQRSCDTFLGLPFNIASYALLTHMAAQQSGLEVGDFIWTGGDVHLYLNHLEQAKLQLTREPYPLPRLAIKRKPESIFDYRYEDFEMLDYQAHAHIKAAISV</sequence>
<proteinExistence type="inferred from homology"/>
<comment type="similarity">
    <text evidence="5">Belongs to the thymidylate synthase family. Bacterial-type ThyA subfamily.</text>
</comment>
<evidence type="ECO:0000256" key="3">
    <source>
        <dbReference type="ARBA" id="ARBA00022679"/>
    </source>
</evidence>
<comment type="pathway">
    <text evidence="5">Pyrimidine metabolism; dTTP biosynthesis.</text>
</comment>
<dbReference type="InterPro" id="IPR023451">
    <property type="entry name" value="Thymidate_synth/dCMP_Mease_dom"/>
</dbReference>
<dbReference type="InterPro" id="IPR000398">
    <property type="entry name" value="Thymidylate_synthase"/>
</dbReference>
<dbReference type="Proteomes" id="UP000305881">
    <property type="component" value="Chromosome"/>
</dbReference>
<dbReference type="STRING" id="675511.GCA_000341735_02984"/>
<feature type="active site" description="Nucleophile" evidence="5">
    <location>
        <position position="159"/>
    </location>
</feature>
<dbReference type="NCBIfam" id="TIGR03284">
    <property type="entry name" value="thym_sym"/>
    <property type="match status" value="2"/>
</dbReference>
<protein>
    <recommendedName>
        <fullName evidence="1 5">Thymidylate synthase</fullName>
        <shortName evidence="5">TS</shortName>
        <shortName evidence="5">TSase</shortName>
        <ecNumber evidence="1 5">2.1.1.45</ecNumber>
    </recommendedName>
</protein>
<dbReference type="EC" id="2.1.1.45" evidence="1 5"/>
<feature type="binding site" description="in other chain" evidence="5">
    <location>
        <position position="21"/>
    </location>
    <ligand>
        <name>dUMP</name>
        <dbReference type="ChEBI" id="CHEBI:246422"/>
        <note>ligand shared between dimeric partners</note>
    </ligand>
</feature>
<dbReference type="GO" id="GO:0032259">
    <property type="term" value="P:methylation"/>
    <property type="evidence" value="ECO:0007669"/>
    <property type="project" value="UniProtKB-KW"/>
</dbReference>
<feature type="binding site" evidence="5">
    <location>
        <begin position="126"/>
        <end position="127"/>
    </location>
    <ligand>
        <name>dUMP</name>
        <dbReference type="ChEBI" id="CHEBI:246422"/>
        <note>ligand shared between dimeric partners</note>
    </ligand>
</feature>
<evidence type="ECO:0000256" key="1">
    <source>
        <dbReference type="ARBA" id="ARBA00011947"/>
    </source>
</evidence>
<gene>
    <name evidence="5" type="primary">thyA</name>
    <name evidence="7" type="ORF">EQU24_00090</name>
</gene>
<feature type="binding site" description="in other chain" evidence="5">
    <location>
        <begin position="220"/>
        <end position="222"/>
    </location>
    <ligand>
        <name>dUMP</name>
        <dbReference type="ChEBI" id="CHEBI:246422"/>
        <note>ligand shared between dimeric partners</note>
    </ligand>
</feature>
<dbReference type="EMBL" id="CP035467">
    <property type="protein sequence ID" value="QCW80831.1"/>
    <property type="molecule type" value="Genomic_DNA"/>
</dbReference>
<dbReference type="NCBIfam" id="NF002497">
    <property type="entry name" value="PRK01827.1-3"/>
    <property type="match status" value="1"/>
</dbReference>
<feature type="binding site" description="in other chain" evidence="5">
    <location>
        <position position="190"/>
    </location>
    <ligand>
        <name>dUMP</name>
        <dbReference type="ChEBI" id="CHEBI:246422"/>
        <note>ligand shared between dimeric partners</note>
    </ligand>
</feature>
<evidence type="ECO:0000259" key="6">
    <source>
        <dbReference type="Pfam" id="PF00303"/>
    </source>
</evidence>
<keyword evidence="4 5" id="KW-0545">Nucleotide biosynthesis</keyword>
<comment type="function">
    <text evidence="5">Catalyzes the reductive methylation of 2'-deoxyuridine-5'-monophosphate (dUMP) to 2'-deoxythymidine-5'-monophosphate (dTMP) while utilizing 5,10-methylenetetrahydrofolate (mTHF) as the methyl donor and reductant in the reaction, yielding dihydrofolate (DHF) as a by-product. This enzymatic reaction provides an intracellular de novo source of dTMP, an essential precursor for DNA biosynthesis.</text>
</comment>
<evidence type="ECO:0000256" key="2">
    <source>
        <dbReference type="ARBA" id="ARBA00022603"/>
    </source>
</evidence>
<dbReference type="GO" id="GO:0006231">
    <property type="term" value="P:dTMP biosynthetic process"/>
    <property type="evidence" value="ECO:0007669"/>
    <property type="project" value="UniProtKB-UniRule"/>
</dbReference>
<keyword evidence="8" id="KW-1185">Reference proteome</keyword>
<dbReference type="FunFam" id="3.30.572.10:FF:000013">
    <property type="entry name" value="Thymidylate synthase"/>
    <property type="match status" value="1"/>
</dbReference>
<evidence type="ECO:0000313" key="7">
    <source>
        <dbReference type="EMBL" id="QCW80831.1"/>
    </source>
</evidence>
<dbReference type="KEGG" id="mbur:EQU24_00090"/>
<dbReference type="PANTHER" id="PTHR11548:SF9">
    <property type="entry name" value="THYMIDYLATE SYNTHASE"/>
    <property type="match status" value="1"/>
</dbReference>
<evidence type="ECO:0000313" key="8">
    <source>
        <dbReference type="Proteomes" id="UP000305881"/>
    </source>
</evidence>
<comment type="subcellular location">
    <subcellularLocation>
        <location evidence="5">Cytoplasm</location>
    </subcellularLocation>
</comment>
<dbReference type="NCBIfam" id="NF002499">
    <property type="entry name" value="PRK01827.1-5"/>
    <property type="match status" value="1"/>
</dbReference>
<feature type="binding site" evidence="5">
    <location>
        <position position="51"/>
    </location>
    <ligand>
        <name>(6R)-5,10-methylene-5,6,7,8-tetrahydrofolate</name>
        <dbReference type="ChEBI" id="CHEBI:15636"/>
    </ligand>
</feature>
<dbReference type="AlphaFoldDB" id="A0A4P9UL39"/>
<name>A0A4P9UL39_METBY</name>
<dbReference type="PANTHER" id="PTHR11548">
    <property type="entry name" value="THYMIDYLATE SYNTHASE 1"/>
    <property type="match status" value="1"/>
</dbReference>
<accession>A0A4P9UL39</accession>
<dbReference type="InterPro" id="IPR045097">
    <property type="entry name" value="Thymidate_synth/dCMP_Mease"/>
</dbReference>
<dbReference type="CDD" id="cd00351">
    <property type="entry name" value="TS_Pyrimidine_HMase"/>
    <property type="match status" value="1"/>
</dbReference>
<dbReference type="Pfam" id="PF00303">
    <property type="entry name" value="Thymidylat_synt"/>
    <property type="match status" value="1"/>
</dbReference>
<evidence type="ECO:0000256" key="5">
    <source>
        <dbReference type="HAMAP-Rule" id="MF_00008"/>
    </source>
</evidence>
<dbReference type="OrthoDB" id="9774633at2"/>
<dbReference type="GO" id="GO:0005829">
    <property type="term" value="C:cytosol"/>
    <property type="evidence" value="ECO:0007669"/>
    <property type="project" value="TreeGrafter"/>
</dbReference>
<evidence type="ECO:0000256" key="4">
    <source>
        <dbReference type="ARBA" id="ARBA00022727"/>
    </source>
</evidence>
<dbReference type="Gene3D" id="3.30.572.10">
    <property type="entry name" value="Thymidylate synthase/dCMP hydroxymethylase domain"/>
    <property type="match status" value="1"/>
</dbReference>
<dbReference type="InterPro" id="IPR036926">
    <property type="entry name" value="Thymidate_synth/dCMP_Mease_sf"/>
</dbReference>
<keyword evidence="2 5" id="KW-0489">Methyltransferase</keyword>
<dbReference type="UniPathway" id="UPA00575"/>
<feature type="domain" description="Thymidylate synthase/dCMP hydroxymethylase" evidence="6">
    <location>
        <begin position="3"/>
        <end position="277"/>
    </location>
</feature>
<feature type="binding site" evidence="5">
    <location>
        <position position="276"/>
    </location>
    <ligand>
        <name>(6R)-5,10-methylene-5,6,7,8-tetrahydrofolate</name>
        <dbReference type="ChEBI" id="CHEBI:15636"/>
    </ligand>
</feature>
<feature type="binding site" evidence="5">
    <location>
        <position position="182"/>
    </location>
    <ligand>
        <name>(6R)-5,10-methylene-5,6,7,8-tetrahydrofolate</name>
        <dbReference type="ChEBI" id="CHEBI:15636"/>
    </ligand>
</feature>
<feature type="binding site" description="in other chain" evidence="5">
    <location>
        <begin position="179"/>
        <end position="182"/>
    </location>
    <ligand>
        <name>dUMP</name>
        <dbReference type="ChEBI" id="CHEBI:246422"/>
        <note>ligand shared between dimeric partners</note>
    </ligand>
</feature>
<comment type="catalytic activity">
    <reaction evidence="5">
        <text>dUMP + (6R)-5,10-methylene-5,6,7,8-tetrahydrofolate = 7,8-dihydrofolate + dTMP</text>
        <dbReference type="Rhea" id="RHEA:12104"/>
        <dbReference type="ChEBI" id="CHEBI:15636"/>
        <dbReference type="ChEBI" id="CHEBI:57451"/>
        <dbReference type="ChEBI" id="CHEBI:63528"/>
        <dbReference type="ChEBI" id="CHEBI:246422"/>
        <dbReference type="EC" id="2.1.1.45"/>
    </reaction>
</comment>